<keyword evidence="2" id="KW-1185">Reference proteome</keyword>
<dbReference type="EMBL" id="JAAGAX010000018">
    <property type="protein sequence ID" value="KAF2283326.1"/>
    <property type="molecule type" value="Genomic_DNA"/>
</dbReference>
<dbReference type="Proteomes" id="UP000467840">
    <property type="component" value="Chromosome 12"/>
</dbReference>
<proteinExistence type="predicted"/>
<comment type="caution">
    <text evidence="1">The sequence shown here is derived from an EMBL/GenBank/DDBJ whole genome shotgun (WGS) entry which is preliminary data.</text>
</comment>
<accession>A0A6A6K5G3</accession>
<name>A0A6A6K5G3_HEVBR</name>
<reference evidence="1 2" key="1">
    <citation type="journal article" date="2020" name="Mol. Plant">
        <title>The Chromosome-Based Rubber Tree Genome Provides New Insights into Spurge Genome Evolution and Rubber Biosynthesis.</title>
        <authorList>
            <person name="Liu J."/>
            <person name="Shi C."/>
            <person name="Shi C.C."/>
            <person name="Li W."/>
            <person name="Zhang Q.J."/>
            <person name="Zhang Y."/>
            <person name="Li K."/>
            <person name="Lu H.F."/>
            <person name="Shi C."/>
            <person name="Zhu S.T."/>
            <person name="Xiao Z.Y."/>
            <person name="Nan H."/>
            <person name="Yue Y."/>
            <person name="Zhu X.G."/>
            <person name="Wu Y."/>
            <person name="Hong X.N."/>
            <person name="Fan G.Y."/>
            <person name="Tong Y."/>
            <person name="Zhang D."/>
            <person name="Mao C.L."/>
            <person name="Liu Y.L."/>
            <person name="Hao S.J."/>
            <person name="Liu W.Q."/>
            <person name="Lv M.Q."/>
            <person name="Zhang H.B."/>
            <person name="Liu Y."/>
            <person name="Hu-Tang G.R."/>
            <person name="Wang J.P."/>
            <person name="Wang J.H."/>
            <person name="Sun Y.H."/>
            <person name="Ni S.B."/>
            <person name="Chen W.B."/>
            <person name="Zhang X.C."/>
            <person name="Jiao Y.N."/>
            <person name="Eichler E.E."/>
            <person name="Li G.H."/>
            <person name="Liu X."/>
            <person name="Gao L.Z."/>
        </authorList>
    </citation>
    <scope>NUCLEOTIDE SEQUENCE [LARGE SCALE GENOMIC DNA]</scope>
    <source>
        <strain evidence="2">cv. GT1</strain>
        <tissue evidence="1">Leaf</tissue>
    </source>
</reference>
<protein>
    <recommendedName>
        <fullName evidence="3">Endonuclease/exonuclease/phosphatase domain-containing protein</fullName>
    </recommendedName>
</protein>
<dbReference type="SUPFAM" id="SSF56219">
    <property type="entry name" value="DNase I-like"/>
    <property type="match status" value="1"/>
</dbReference>
<evidence type="ECO:0000313" key="2">
    <source>
        <dbReference type="Proteomes" id="UP000467840"/>
    </source>
</evidence>
<dbReference type="InterPro" id="IPR036691">
    <property type="entry name" value="Endo/exonu/phosph_ase_sf"/>
</dbReference>
<sequence length="159" mass="17973">MINEKPNSSVARKWKRRAREGLPKIVLNEDSISQFPHRDVEDNNVRFVVDNVEVVESQLSFLSKASGGWPKAITGAMSIIAWNCQGIEHPKVVQALCELCFKYRPSIVFLMESKNKKGYMESNAKLTISDSLENFIDTVIQLDGNNVLACNFPLWMPLS</sequence>
<organism evidence="1 2">
    <name type="scientific">Hevea brasiliensis</name>
    <name type="common">Para rubber tree</name>
    <name type="synonym">Siphonia brasiliensis</name>
    <dbReference type="NCBI Taxonomy" id="3981"/>
    <lineage>
        <taxon>Eukaryota</taxon>
        <taxon>Viridiplantae</taxon>
        <taxon>Streptophyta</taxon>
        <taxon>Embryophyta</taxon>
        <taxon>Tracheophyta</taxon>
        <taxon>Spermatophyta</taxon>
        <taxon>Magnoliopsida</taxon>
        <taxon>eudicotyledons</taxon>
        <taxon>Gunneridae</taxon>
        <taxon>Pentapetalae</taxon>
        <taxon>rosids</taxon>
        <taxon>fabids</taxon>
        <taxon>Malpighiales</taxon>
        <taxon>Euphorbiaceae</taxon>
        <taxon>Crotonoideae</taxon>
        <taxon>Micrandreae</taxon>
        <taxon>Hevea</taxon>
    </lineage>
</organism>
<evidence type="ECO:0000313" key="1">
    <source>
        <dbReference type="EMBL" id="KAF2283326.1"/>
    </source>
</evidence>
<dbReference type="AlphaFoldDB" id="A0A6A6K5G3"/>
<evidence type="ECO:0008006" key="3">
    <source>
        <dbReference type="Google" id="ProtNLM"/>
    </source>
</evidence>
<gene>
    <name evidence="1" type="ORF">GH714_002294</name>
</gene>